<dbReference type="RefSeq" id="YP_009908943.1">
    <property type="nucleotide sequence ID" value="NC_049936.1"/>
</dbReference>
<sequence length="30" mass="3549">MRVVKGNDKRGDKRFTLTNEDKTLDHFTIL</sequence>
<dbReference type="Proteomes" id="UP000297142">
    <property type="component" value="Segment"/>
</dbReference>
<dbReference type="EMBL" id="MK721185">
    <property type="protein sequence ID" value="QBZ69106.1"/>
    <property type="molecule type" value="Genomic_DNA"/>
</dbReference>
<proteinExistence type="predicted"/>
<name>A0A4D6DT45_9CAUD</name>
<evidence type="ECO:0000313" key="2">
    <source>
        <dbReference type="Proteomes" id="UP000297142"/>
    </source>
</evidence>
<accession>A0A4D6DT45</accession>
<evidence type="ECO:0000313" key="1">
    <source>
        <dbReference type="EMBL" id="QBZ69106.1"/>
    </source>
</evidence>
<organism evidence="1 2">
    <name type="scientific">Enterococcus phage vB_EfaP_Efmus3</name>
    <dbReference type="NCBI Taxonomy" id="2546623"/>
    <lineage>
        <taxon>Viruses</taxon>
        <taxon>Duplodnaviria</taxon>
        <taxon>Heunggongvirae</taxon>
        <taxon>Uroviricota</taxon>
        <taxon>Caudoviricetes</taxon>
        <taxon>Rountreeviridae</taxon>
        <taxon>Sarlesvirinae</taxon>
        <taxon>Copernicusvirus</taxon>
        <taxon>Copernicusvirus Efmus3</taxon>
    </lineage>
</organism>
<reference evidence="1 2" key="1">
    <citation type="submission" date="2019-03" db="EMBL/GenBank/DDBJ databases">
        <title>Bacteriophages that Target Cytolytic Enterococcus faecalis Reduce Features of Ethanol-induced Liver Disease.</title>
        <authorList>
            <person name="Fouts D.E."/>
            <person name="Duan Y."/>
            <person name="White R.C."/>
            <person name="Nguyen K."/>
            <person name="Singh I."/>
            <person name="Schnabl B."/>
        </authorList>
    </citation>
    <scope>NUCLEOTIDE SEQUENCE [LARGE SCALE GENOMIC DNA]</scope>
</reference>
<dbReference type="KEGG" id="vg:56214510"/>
<protein>
    <submittedName>
        <fullName evidence="1">Uncharacterized protein</fullName>
    </submittedName>
</protein>
<keyword evidence="2" id="KW-1185">Reference proteome</keyword>
<dbReference type="GeneID" id="56214510"/>